<dbReference type="GO" id="GO:0004725">
    <property type="term" value="F:protein tyrosine phosphatase activity"/>
    <property type="evidence" value="ECO:0007669"/>
    <property type="project" value="UniProtKB-EC"/>
</dbReference>
<evidence type="ECO:0000256" key="5">
    <source>
        <dbReference type="ARBA" id="ARBA00051722"/>
    </source>
</evidence>
<evidence type="ECO:0000256" key="6">
    <source>
        <dbReference type="PIRSR" id="PIRSR617867-1"/>
    </source>
</evidence>
<reference evidence="9" key="2">
    <citation type="submission" date="2019-06" db="EMBL/GenBank/DDBJ databases">
        <title>AzeR, a transcriptional regulator that responds to azelaic acid in Pseudomonas nitroreducens.</title>
        <authorList>
            <person name="Bez C."/>
            <person name="Javvadi S.G."/>
            <person name="Bertani I."/>
            <person name="Devescovi G."/>
            <person name="Studholme D.J."/>
            <person name="Geller A."/>
            <person name="Levy A."/>
            <person name="Venturi V."/>
        </authorList>
    </citation>
    <scope>NUCLEOTIDE SEQUENCE [LARGE SCALE GENOMIC DNA]</scope>
    <source>
        <strain evidence="9">DSM 9128</strain>
    </source>
</reference>
<dbReference type="SUPFAM" id="SSF52788">
    <property type="entry name" value="Phosphotyrosine protein phosphatases I"/>
    <property type="match status" value="1"/>
</dbReference>
<dbReference type="Proteomes" id="UP000307510">
    <property type="component" value="Unassembled WGS sequence"/>
</dbReference>
<dbReference type="EC" id="3.1.3.48" evidence="2"/>
<name>A0A5R9AI14_PSENT</name>
<sequence length="148" mass="16656">MFKNVLVICAGNICRSPTGEHLLRLGLADTGIRVSSAGLTALVGRPLERHALATLQRHGQQPHEHQARQLTRQILQASDLVLVMENRHLRDVIQLSPVSRGKTFLLGKWQNDREIPDPYRQGTAAFEHAYALIEEGADAWSRRLQPQR</sequence>
<comment type="catalytic activity">
    <reaction evidence="5">
        <text>O-phospho-L-tyrosyl-[protein] + H2O = L-tyrosyl-[protein] + phosphate</text>
        <dbReference type="Rhea" id="RHEA:10684"/>
        <dbReference type="Rhea" id="RHEA-COMP:10136"/>
        <dbReference type="Rhea" id="RHEA-COMP:20101"/>
        <dbReference type="ChEBI" id="CHEBI:15377"/>
        <dbReference type="ChEBI" id="CHEBI:43474"/>
        <dbReference type="ChEBI" id="CHEBI:46858"/>
        <dbReference type="ChEBI" id="CHEBI:61978"/>
        <dbReference type="EC" id="3.1.3.48"/>
    </reaction>
</comment>
<dbReference type="AlphaFoldDB" id="A0A5R9AI14"/>
<feature type="domain" description="Phosphotyrosine protein phosphatase I" evidence="7">
    <location>
        <begin position="3"/>
        <end position="143"/>
    </location>
</feature>
<dbReference type="InterPro" id="IPR017867">
    <property type="entry name" value="Tyr_phospatase_low_mol_wt"/>
</dbReference>
<evidence type="ECO:0000256" key="2">
    <source>
        <dbReference type="ARBA" id="ARBA00013064"/>
    </source>
</evidence>
<dbReference type="InterPro" id="IPR050438">
    <property type="entry name" value="LMW_PTPase"/>
</dbReference>
<feature type="active site" description="Nucleophile" evidence="6">
    <location>
        <position position="9"/>
    </location>
</feature>
<comment type="caution">
    <text evidence="8">The sequence shown here is derived from an EMBL/GenBank/DDBJ whole genome shotgun (WGS) entry which is preliminary data.</text>
</comment>
<dbReference type="RefSeq" id="WP_138212654.1">
    <property type="nucleotide sequence ID" value="NZ_VASG01000001.1"/>
</dbReference>
<dbReference type="PANTHER" id="PTHR11717">
    <property type="entry name" value="LOW MOLECULAR WEIGHT PROTEIN TYROSINE PHOSPHATASE"/>
    <property type="match status" value="1"/>
</dbReference>
<keyword evidence="3" id="KW-0378">Hydrolase</keyword>
<dbReference type="PANTHER" id="PTHR11717:SF31">
    <property type="entry name" value="LOW MOLECULAR WEIGHT PROTEIN-TYROSINE-PHOSPHATASE ETP-RELATED"/>
    <property type="match status" value="1"/>
</dbReference>
<dbReference type="SMART" id="SM00226">
    <property type="entry name" value="LMWPc"/>
    <property type="match status" value="1"/>
</dbReference>
<comment type="similarity">
    <text evidence="1">Belongs to the low molecular weight phosphotyrosine protein phosphatase family.</text>
</comment>
<accession>A0A5R9AI14</accession>
<dbReference type="Pfam" id="PF01451">
    <property type="entry name" value="LMWPc"/>
    <property type="match status" value="1"/>
</dbReference>
<dbReference type="PRINTS" id="PR00719">
    <property type="entry name" value="LMWPTPASE"/>
</dbReference>
<feature type="active site" description="Proton donor" evidence="6">
    <location>
        <position position="117"/>
    </location>
</feature>
<evidence type="ECO:0000256" key="3">
    <source>
        <dbReference type="ARBA" id="ARBA00022801"/>
    </source>
</evidence>
<dbReference type="InterPro" id="IPR036196">
    <property type="entry name" value="Ptyr_pPase_sf"/>
</dbReference>
<feature type="active site" evidence="6">
    <location>
        <position position="15"/>
    </location>
</feature>
<organism evidence="8 9">
    <name type="scientific">Pseudomonas nitroreducens</name>
    <dbReference type="NCBI Taxonomy" id="46680"/>
    <lineage>
        <taxon>Bacteria</taxon>
        <taxon>Pseudomonadati</taxon>
        <taxon>Pseudomonadota</taxon>
        <taxon>Gammaproteobacteria</taxon>
        <taxon>Pseudomonadales</taxon>
        <taxon>Pseudomonadaceae</taxon>
        <taxon>Pseudomonas</taxon>
    </lineage>
</organism>
<dbReference type="Gene3D" id="3.40.50.2300">
    <property type="match status" value="1"/>
</dbReference>
<reference evidence="8 9" key="1">
    <citation type="submission" date="2019-05" db="EMBL/GenBank/DDBJ databases">
        <authorList>
            <person name="Moore K."/>
            <person name="O'Neill P."/>
            <person name="Farbos A."/>
            <person name="Studholme D.J."/>
        </authorList>
    </citation>
    <scope>NUCLEOTIDE SEQUENCE [LARGE SCALE GENOMIC DNA]</scope>
    <source>
        <strain evidence="8 9">DSM 9128</strain>
    </source>
</reference>
<dbReference type="InterPro" id="IPR023485">
    <property type="entry name" value="Ptyr_pPase"/>
</dbReference>
<dbReference type="CDD" id="cd16343">
    <property type="entry name" value="LMWPTP"/>
    <property type="match status" value="1"/>
</dbReference>
<gene>
    <name evidence="8" type="ORF">FEA48_04120</name>
</gene>
<evidence type="ECO:0000313" key="8">
    <source>
        <dbReference type="EMBL" id="TLP78392.1"/>
    </source>
</evidence>
<evidence type="ECO:0000256" key="4">
    <source>
        <dbReference type="ARBA" id="ARBA00022912"/>
    </source>
</evidence>
<dbReference type="EMBL" id="VASG01000001">
    <property type="protein sequence ID" value="TLP78392.1"/>
    <property type="molecule type" value="Genomic_DNA"/>
</dbReference>
<keyword evidence="4" id="KW-0904">Protein phosphatase</keyword>
<evidence type="ECO:0000256" key="1">
    <source>
        <dbReference type="ARBA" id="ARBA00011063"/>
    </source>
</evidence>
<evidence type="ECO:0000259" key="7">
    <source>
        <dbReference type="SMART" id="SM00226"/>
    </source>
</evidence>
<protein>
    <recommendedName>
        <fullName evidence="2">protein-tyrosine-phosphatase</fullName>
        <ecNumber evidence="2">3.1.3.48</ecNumber>
    </recommendedName>
</protein>
<proteinExistence type="inferred from homology"/>
<evidence type="ECO:0000313" key="9">
    <source>
        <dbReference type="Proteomes" id="UP000307510"/>
    </source>
</evidence>